<evidence type="ECO:0000313" key="12">
    <source>
        <dbReference type="EMBL" id="GEJ59252.1"/>
    </source>
</evidence>
<keyword evidence="5" id="KW-0049">Antioxidant</keyword>
<dbReference type="EMBL" id="BJTG01000012">
    <property type="protein sequence ID" value="GEJ59252.1"/>
    <property type="molecule type" value="Genomic_DNA"/>
</dbReference>
<dbReference type="GO" id="GO:0042744">
    <property type="term" value="P:hydrogen peroxide catabolic process"/>
    <property type="evidence" value="ECO:0007669"/>
    <property type="project" value="TreeGrafter"/>
</dbReference>
<dbReference type="GO" id="GO:0008379">
    <property type="term" value="F:thioredoxin peroxidase activity"/>
    <property type="evidence" value="ECO:0007669"/>
    <property type="project" value="TreeGrafter"/>
</dbReference>
<dbReference type="Gene3D" id="3.40.30.10">
    <property type="entry name" value="Glutaredoxin"/>
    <property type="match status" value="1"/>
</dbReference>
<evidence type="ECO:0000256" key="6">
    <source>
        <dbReference type="ARBA" id="ARBA00023002"/>
    </source>
</evidence>
<dbReference type="InterPro" id="IPR050217">
    <property type="entry name" value="Peroxiredoxin"/>
</dbReference>
<evidence type="ECO:0000256" key="4">
    <source>
        <dbReference type="ARBA" id="ARBA00022559"/>
    </source>
</evidence>
<name>A0A7I9VS36_9BACT</name>
<dbReference type="GO" id="GO:0102039">
    <property type="term" value="F:NADH-dependent peroxiredoxin activity"/>
    <property type="evidence" value="ECO:0007669"/>
    <property type="project" value="UniProtKB-EC"/>
</dbReference>
<evidence type="ECO:0000313" key="13">
    <source>
        <dbReference type="Proteomes" id="UP000503640"/>
    </source>
</evidence>
<dbReference type="GO" id="GO:0006979">
    <property type="term" value="P:response to oxidative stress"/>
    <property type="evidence" value="ECO:0007669"/>
    <property type="project" value="TreeGrafter"/>
</dbReference>
<sequence>MPSGTAAPPFRMLAADAAVMPPGSRFPPEDWMSLDDQRGSPVVLVFYPADFTPVCGEELAIFNEVLPELERHGAKVFGISVDSAWCHRAFAQDRHLRFPLLADFHPKGEVSRRYRSYREQDGLAERSLFVLDRDGKVFWSYVSPIDVNPGVDGVLDALERLDDEQSADSSDAPSRSGDTAHGEPRP</sequence>
<dbReference type="EC" id="1.11.1.26" evidence="2"/>
<evidence type="ECO:0000256" key="2">
    <source>
        <dbReference type="ARBA" id="ARBA00013021"/>
    </source>
</evidence>
<evidence type="ECO:0000256" key="9">
    <source>
        <dbReference type="ARBA" id="ARBA00047572"/>
    </source>
</evidence>
<evidence type="ECO:0000256" key="7">
    <source>
        <dbReference type="ARBA" id="ARBA00023284"/>
    </source>
</evidence>
<dbReference type="InterPro" id="IPR036249">
    <property type="entry name" value="Thioredoxin-like_sf"/>
</dbReference>
<comment type="subunit">
    <text evidence="1">Homodimer; disulfide-linked, upon oxidation. 5 homodimers assemble to form a ring-like decamer.</text>
</comment>
<keyword evidence="6" id="KW-0560">Oxidoreductase</keyword>
<dbReference type="SUPFAM" id="SSF52833">
    <property type="entry name" value="Thioredoxin-like"/>
    <property type="match status" value="1"/>
</dbReference>
<evidence type="ECO:0000259" key="11">
    <source>
        <dbReference type="PROSITE" id="PS51352"/>
    </source>
</evidence>
<evidence type="ECO:0000256" key="10">
    <source>
        <dbReference type="SAM" id="MobiDB-lite"/>
    </source>
</evidence>
<dbReference type="InterPro" id="IPR000866">
    <property type="entry name" value="AhpC/TSA"/>
</dbReference>
<dbReference type="GO" id="GO:0033554">
    <property type="term" value="P:cellular response to stress"/>
    <property type="evidence" value="ECO:0007669"/>
    <property type="project" value="TreeGrafter"/>
</dbReference>
<evidence type="ECO:0000256" key="1">
    <source>
        <dbReference type="ARBA" id="ARBA00011654"/>
    </source>
</evidence>
<dbReference type="PROSITE" id="PS51352">
    <property type="entry name" value="THIOREDOXIN_2"/>
    <property type="match status" value="1"/>
</dbReference>
<organism evidence="12 13">
    <name type="scientific">Anaeromyxobacter diazotrophicus</name>
    <dbReference type="NCBI Taxonomy" id="2590199"/>
    <lineage>
        <taxon>Bacteria</taxon>
        <taxon>Pseudomonadati</taxon>
        <taxon>Myxococcota</taxon>
        <taxon>Myxococcia</taxon>
        <taxon>Myxococcales</taxon>
        <taxon>Cystobacterineae</taxon>
        <taxon>Anaeromyxobacteraceae</taxon>
        <taxon>Anaeromyxobacter</taxon>
    </lineage>
</organism>
<feature type="region of interest" description="Disordered" evidence="10">
    <location>
        <begin position="159"/>
        <end position="186"/>
    </location>
</feature>
<evidence type="ECO:0000256" key="5">
    <source>
        <dbReference type="ARBA" id="ARBA00022862"/>
    </source>
</evidence>
<dbReference type="PANTHER" id="PTHR10681">
    <property type="entry name" value="THIOREDOXIN PEROXIDASE"/>
    <property type="match status" value="1"/>
</dbReference>
<comment type="catalytic activity">
    <reaction evidence="9">
        <text>a hydroperoxide + NADH + H(+) = an alcohol + NAD(+) + H2O</text>
        <dbReference type="Rhea" id="RHEA:62628"/>
        <dbReference type="ChEBI" id="CHEBI:15377"/>
        <dbReference type="ChEBI" id="CHEBI:15378"/>
        <dbReference type="ChEBI" id="CHEBI:30879"/>
        <dbReference type="ChEBI" id="CHEBI:35924"/>
        <dbReference type="ChEBI" id="CHEBI:57540"/>
        <dbReference type="ChEBI" id="CHEBI:57945"/>
        <dbReference type="EC" id="1.11.1.26"/>
    </reaction>
</comment>
<keyword evidence="13" id="KW-1185">Reference proteome</keyword>
<feature type="domain" description="Thioredoxin" evidence="11">
    <location>
        <begin position="1"/>
        <end position="163"/>
    </location>
</feature>
<dbReference type="AlphaFoldDB" id="A0A7I9VS36"/>
<reference evidence="13" key="1">
    <citation type="journal article" date="2020" name="Appl. Environ. Microbiol.">
        <title>Diazotrophic Anaeromyxobacter Isolates from Soils.</title>
        <authorList>
            <person name="Masuda Y."/>
            <person name="Yamanaka H."/>
            <person name="Xu Z.X."/>
            <person name="Shiratori Y."/>
            <person name="Aono T."/>
            <person name="Amachi S."/>
            <person name="Senoo K."/>
            <person name="Itoh H."/>
        </authorList>
    </citation>
    <scope>NUCLEOTIDE SEQUENCE [LARGE SCALE GENOMIC DNA]</scope>
    <source>
        <strain evidence="13">R267</strain>
    </source>
</reference>
<keyword evidence="7" id="KW-0676">Redox-active center</keyword>
<protein>
    <recommendedName>
        <fullName evidence="3">Alkyl hydroperoxide reductase C</fullName>
        <ecNumber evidence="2">1.11.1.26</ecNumber>
    </recommendedName>
    <alternativeName>
        <fullName evidence="8">Peroxiredoxin</fullName>
    </alternativeName>
</protein>
<evidence type="ECO:0000256" key="3">
    <source>
        <dbReference type="ARBA" id="ARBA00017462"/>
    </source>
</evidence>
<keyword evidence="4 12" id="KW-0575">Peroxidase</keyword>
<comment type="caution">
    <text evidence="12">The sequence shown here is derived from an EMBL/GenBank/DDBJ whole genome shotgun (WGS) entry which is preliminary data.</text>
</comment>
<dbReference type="Pfam" id="PF00578">
    <property type="entry name" value="AhpC-TSA"/>
    <property type="match status" value="1"/>
</dbReference>
<feature type="compositionally biased region" description="Polar residues" evidence="10">
    <location>
        <begin position="167"/>
        <end position="177"/>
    </location>
</feature>
<accession>A0A7I9VS36</accession>
<evidence type="ECO:0000256" key="8">
    <source>
        <dbReference type="ARBA" id="ARBA00032077"/>
    </source>
</evidence>
<dbReference type="InterPro" id="IPR013766">
    <property type="entry name" value="Thioredoxin_domain"/>
</dbReference>
<dbReference type="GO" id="GO:0045454">
    <property type="term" value="P:cell redox homeostasis"/>
    <property type="evidence" value="ECO:0007669"/>
    <property type="project" value="TreeGrafter"/>
</dbReference>
<proteinExistence type="predicted"/>
<dbReference type="GO" id="GO:0005829">
    <property type="term" value="C:cytosol"/>
    <property type="evidence" value="ECO:0007669"/>
    <property type="project" value="TreeGrafter"/>
</dbReference>
<dbReference type="PANTHER" id="PTHR10681:SF121">
    <property type="entry name" value="ALKYL HYDROPEROXIDE REDUCTASE C"/>
    <property type="match status" value="1"/>
</dbReference>
<dbReference type="Proteomes" id="UP000503640">
    <property type="component" value="Unassembled WGS sequence"/>
</dbReference>
<gene>
    <name evidence="12" type="ORF">AMYX_39930</name>
</gene>